<gene>
    <name evidence="11" type="ORF">GNP77_11200</name>
</gene>
<dbReference type="InterPro" id="IPR033480">
    <property type="entry name" value="sCache_2"/>
</dbReference>
<reference evidence="11 12" key="1">
    <citation type="submission" date="2019-11" db="EMBL/GenBank/DDBJ databases">
        <title>Using colonization assays and comparative genomics to discover symbiosis behaviors and factors in Vibrio fischeri.</title>
        <authorList>
            <person name="Bongrand C."/>
            <person name="Moriano-Gutierrez S."/>
            <person name="Arevalo P."/>
            <person name="Mcfall-Ngai M."/>
            <person name="Visick K."/>
            <person name="Polz M.F."/>
            <person name="Ruby E.G."/>
        </authorList>
    </citation>
    <scope>NUCLEOTIDE SEQUENCE [LARGE SCALE GENOMIC DNA]</scope>
    <source>
        <strain evidence="12">emors.3.2</strain>
    </source>
</reference>
<dbReference type="PANTHER" id="PTHR32089">
    <property type="entry name" value="METHYL-ACCEPTING CHEMOTAXIS PROTEIN MCPB"/>
    <property type="match status" value="1"/>
</dbReference>
<keyword evidence="2" id="KW-1003">Cell membrane</keyword>
<evidence type="ECO:0000256" key="6">
    <source>
        <dbReference type="ARBA" id="ARBA00023224"/>
    </source>
</evidence>
<evidence type="ECO:0000256" key="3">
    <source>
        <dbReference type="ARBA" id="ARBA00022692"/>
    </source>
</evidence>
<dbReference type="Pfam" id="PF17200">
    <property type="entry name" value="sCache_2"/>
    <property type="match status" value="1"/>
</dbReference>
<comment type="subcellular location">
    <subcellularLocation>
        <location evidence="1">Cell membrane</location>
        <topology evidence="1">Multi-pass membrane protein</topology>
    </subcellularLocation>
</comment>
<keyword evidence="5 9" id="KW-0472">Membrane</keyword>
<keyword evidence="3 9" id="KW-0812">Transmembrane</keyword>
<evidence type="ECO:0000313" key="11">
    <source>
        <dbReference type="EMBL" id="MUK45943.1"/>
    </source>
</evidence>
<dbReference type="InterPro" id="IPR004089">
    <property type="entry name" value="MCPsignal_dom"/>
</dbReference>
<dbReference type="Proteomes" id="UP000435323">
    <property type="component" value="Unassembled WGS sequence"/>
</dbReference>
<proteinExistence type="inferred from homology"/>
<dbReference type="SMART" id="SM01049">
    <property type="entry name" value="Cache_2"/>
    <property type="match status" value="1"/>
</dbReference>
<dbReference type="Pfam" id="PF00015">
    <property type="entry name" value="MCPsignal"/>
    <property type="match status" value="1"/>
</dbReference>
<dbReference type="GO" id="GO:0005886">
    <property type="term" value="C:plasma membrane"/>
    <property type="evidence" value="ECO:0007669"/>
    <property type="project" value="UniProtKB-SubCell"/>
</dbReference>
<evidence type="ECO:0000256" key="5">
    <source>
        <dbReference type="ARBA" id="ARBA00023136"/>
    </source>
</evidence>
<dbReference type="FunFam" id="1.10.287.950:FF:000001">
    <property type="entry name" value="Methyl-accepting chemotaxis sensory transducer"/>
    <property type="match status" value="1"/>
</dbReference>
<evidence type="ECO:0000256" key="8">
    <source>
        <dbReference type="PROSITE-ProRule" id="PRU00284"/>
    </source>
</evidence>
<sequence>MNSMMINGYFYLRPFMQFNTKSKYFIIYVIFSAAMFGSIIMGAYNVRFTLETNNVTRLENLLTNAKNTIATLEEKAATGKLSEIEAKRLASELMQSYAYSDNEYIWMTDEKLNFLAAPLDPQIIGKHFSDIVSKEAETHIINNLTVAGQVITYSWFTTRENVTTEVKSIAVKTKLWNWYLGSGVQEKKVNDTFKAFLFEGLTIGVVVNLFIGLVMFFAVRKYNKTLGNEPDVILNVIDRISCGDLSHLPEKSIENVGIYGRILDMASNIKDLVNDITVLTKELSDSSHHLSASSQTMNVNVKTQTEQLEQAAVATDQIVVSVNEVTKSAVQATDSALTVNSTSADCISTIGDMNNDMQQLAGNIKGVAEVIGNLQVETKNIGSILDVIRGIADQTNLLALNAAIEAARAGESGRGFAVVADEVRLLASRTQDSTAQISEMIAGLQDEAVKSVNLMQSNSDEAHTIAEKTVVAQNTVNSIFESVSVIQTMNSQISASTEEQLVATTNVNQLITDINMFAKDNLTDVESTAQQAEKLGSMADDLTSIVNRFKL</sequence>
<keyword evidence="6 8" id="KW-0807">Transducer</keyword>
<dbReference type="EMBL" id="WOBO01000013">
    <property type="protein sequence ID" value="MUK45943.1"/>
    <property type="molecule type" value="Genomic_DNA"/>
</dbReference>
<feature type="transmembrane region" description="Helical" evidence="9">
    <location>
        <begin position="196"/>
        <end position="219"/>
    </location>
</feature>
<evidence type="ECO:0000259" key="10">
    <source>
        <dbReference type="PROSITE" id="PS50111"/>
    </source>
</evidence>
<comment type="similarity">
    <text evidence="7">Belongs to the methyl-accepting chemotaxis (MCP) protein family.</text>
</comment>
<comment type="caution">
    <text evidence="11">The sequence shown here is derived from an EMBL/GenBank/DDBJ whole genome shotgun (WGS) entry which is preliminary data.</text>
</comment>
<protein>
    <submittedName>
        <fullName evidence="11">Chemotaxis protein</fullName>
    </submittedName>
</protein>
<dbReference type="GO" id="GO:0007165">
    <property type="term" value="P:signal transduction"/>
    <property type="evidence" value="ECO:0007669"/>
    <property type="project" value="UniProtKB-KW"/>
</dbReference>
<evidence type="ECO:0000313" key="12">
    <source>
        <dbReference type="Proteomes" id="UP000435323"/>
    </source>
</evidence>
<name>A0A6N3Z8C2_ALIFS</name>
<dbReference type="AlphaFoldDB" id="A0A6N3Z8C2"/>
<accession>A0A6N3Z8C2</accession>
<evidence type="ECO:0000256" key="7">
    <source>
        <dbReference type="ARBA" id="ARBA00029447"/>
    </source>
</evidence>
<evidence type="ECO:0000256" key="4">
    <source>
        <dbReference type="ARBA" id="ARBA00022989"/>
    </source>
</evidence>
<feature type="transmembrane region" description="Helical" evidence="9">
    <location>
        <begin position="25"/>
        <end position="44"/>
    </location>
</feature>
<dbReference type="SMART" id="SM00283">
    <property type="entry name" value="MA"/>
    <property type="match status" value="1"/>
</dbReference>
<dbReference type="SUPFAM" id="SSF58104">
    <property type="entry name" value="Methyl-accepting chemotaxis protein (MCP) signaling domain"/>
    <property type="match status" value="1"/>
</dbReference>
<dbReference type="Gene3D" id="1.10.287.950">
    <property type="entry name" value="Methyl-accepting chemotaxis protein"/>
    <property type="match status" value="1"/>
</dbReference>
<evidence type="ECO:0000256" key="2">
    <source>
        <dbReference type="ARBA" id="ARBA00022475"/>
    </source>
</evidence>
<dbReference type="CDD" id="cd11386">
    <property type="entry name" value="MCP_signal"/>
    <property type="match status" value="1"/>
</dbReference>
<dbReference type="GO" id="GO:0006935">
    <property type="term" value="P:chemotaxis"/>
    <property type="evidence" value="ECO:0007669"/>
    <property type="project" value="UniProtKB-ARBA"/>
</dbReference>
<evidence type="ECO:0000256" key="1">
    <source>
        <dbReference type="ARBA" id="ARBA00004651"/>
    </source>
</evidence>
<keyword evidence="4 9" id="KW-1133">Transmembrane helix</keyword>
<dbReference type="Gene3D" id="3.30.450.20">
    <property type="entry name" value="PAS domain"/>
    <property type="match status" value="1"/>
</dbReference>
<feature type="domain" description="Methyl-accepting transducer" evidence="10">
    <location>
        <begin position="279"/>
        <end position="515"/>
    </location>
</feature>
<dbReference type="PROSITE" id="PS50111">
    <property type="entry name" value="CHEMOTAXIS_TRANSDUC_2"/>
    <property type="match status" value="1"/>
</dbReference>
<evidence type="ECO:0000256" key="9">
    <source>
        <dbReference type="SAM" id="Phobius"/>
    </source>
</evidence>
<organism evidence="11 12">
    <name type="scientific">Aliivibrio fischeri</name>
    <name type="common">Vibrio fischeri</name>
    <dbReference type="NCBI Taxonomy" id="668"/>
    <lineage>
        <taxon>Bacteria</taxon>
        <taxon>Pseudomonadati</taxon>
        <taxon>Pseudomonadota</taxon>
        <taxon>Gammaproteobacteria</taxon>
        <taxon>Vibrionales</taxon>
        <taxon>Vibrionaceae</taxon>
        <taxon>Aliivibrio</taxon>
    </lineage>
</organism>
<dbReference type="PANTHER" id="PTHR32089:SF119">
    <property type="entry name" value="METHYL-ACCEPTING CHEMOTAXIS PROTEIN CTPL"/>
    <property type="match status" value="1"/>
</dbReference>